<dbReference type="InterPro" id="IPR035684">
    <property type="entry name" value="ArgRS_core"/>
</dbReference>
<dbReference type="HAMAP" id="MF_00123">
    <property type="entry name" value="Arg_tRNA_synth"/>
    <property type="match status" value="1"/>
</dbReference>
<protein>
    <recommendedName>
        <fullName evidence="11">Arginine--tRNA ligase</fullName>
        <ecNumber evidence="11">6.1.1.19</ecNumber>
    </recommendedName>
    <alternativeName>
        <fullName evidence="11">Arginyl-tRNA synthetase</fullName>
        <shortName evidence="11">ArgRS</shortName>
    </alternativeName>
</protein>
<evidence type="ECO:0000256" key="5">
    <source>
        <dbReference type="ARBA" id="ARBA00022598"/>
    </source>
</evidence>
<dbReference type="PROSITE" id="PS00178">
    <property type="entry name" value="AA_TRNA_LIGASE_I"/>
    <property type="match status" value="1"/>
</dbReference>
<comment type="subcellular location">
    <subcellularLocation>
        <location evidence="1 11">Cytoplasm</location>
    </subcellularLocation>
</comment>
<name>A0A0M6W9K1_9GAMM</name>
<dbReference type="AlphaFoldDB" id="A0A0M6W9K1"/>
<keyword evidence="9 11" id="KW-0030">Aminoacyl-tRNA synthetase</keyword>
<dbReference type="NCBIfam" id="TIGR00456">
    <property type="entry name" value="argS"/>
    <property type="match status" value="1"/>
</dbReference>
<comment type="similarity">
    <text evidence="2 11 12">Belongs to the class-I aminoacyl-tRNA synthetase family.</text>
</comment>
<dbReference type="InterPro" id="IPR008909">
    <property type="entry name" value="DALR_anticod-bd"/>
</dbReference>
<keyword evidence="6 11" id="KW-0547">Nucleotide-binding</keyword>
<proteinExistence type="inferred from homology"/>
<dbReference type="GO" id="GO:0005737">
    <property type="term" value="C:cytoplasm"/>
    <property type="evidence" value="ECO:0007669"/>
    <property type="project" value="UniProtKB-SubCell"/>
</dbReference>
<dbReference type="Gene3D" id="3.30.1360.70">
    <property type="entry name" value="Arginyl tRNA synthetase N-terminal domain"/>
    <property type="match status" value="1"/>
</dbReference>
<dbReference type="CDD" id="cd00671">
    <property type="entry name" value="ArgRS_core"/>
    <property type="match status" value="1"/>
</dbReference>
<dbReference type="Gene3D" id="1.10.730.10">
    <property type="entry name" value="Isoleucyl-tRNA Synthetase, Domain 1"/>
    <property type="match status" value="1"/>
</dbReference>
<dbReference type="InterPro" id="IPR014729">
    <property type="entry name" value="Rossmann-like_a/b/a_fold"/>
</dbReference>
<dbReference type="EC" id="6.1.1.19" evidence="11"/>
<feature type="domain" description="Arginyl tRNA synthetase N-terminal" evidence="14">
    <location>
        <begin position="5"/>
        <end position="86"/>
    </location>
</feature>
<dbReference type="SUPFAM" id="SSF47323">
    <property type="entry name" value="Anticodon-binding domain of a subclass of class I aminoacyl-tRNA synthetases"/>
    <property type="match status" value="1"/>
</dbReference>
<evidence type="ECO:0000259" key="14">
    <source>
        <dbReference type="SMART" id="SM01016"/>
    </source>
</evidence>
<comment type="catalytic activity">
    <reaction evidence="10 11">
        <text>tRNA(Arg) + L-arginine + ATP = L-arginyl-tRNA(Arg) + AMP + diphosphate</text>
        <dbReference type="Rhea" id="RHEA:20301"/>
        <dbReference type="Rhea" id="RHEA-COMP:9658"/>
        <dbReference type="Rhea" id="RHEA-COMP:9673"/>
        <dbReference type="ChEBI" id="CHEBI:30616"/>
        <dbReference type="ChEBI" id="CHEBI:32682"/>
        <dbReference type="ChEBI" id="CHEBI:33019"/>
        <dbReference type="ChEBI" id="CHEBI:78442"/>
        <dbReference type="ChEBI" id="CHEBI:78513"/>
        <dbReference type="ChEBI" id="CHEBI:456215"/>
        <dbReference type="EC" id="6.1.1.19"/>
    </reaction>
</comment>
<evidence type="ECO:0000256" key="2">
    <source>
        <dbReference type="ARBA" id="ARBA00005594"/>
    </source>
</evidence>
<sequence>MNIYSFISNEITSALISIGAPKDCDAALIRLTKKKYDYQANGIMNAAKKMKITPQVLAKKIANKLDFKNITSKIEITDPGFINILLNPIWIAEQAEKALKNKHLSITKVHQKIIVIDYSSPNIAKQMHVGHLRSTIIGDAVARTLEFIGHKVIRANHIGDWGTQFGMLIAYLEDLENKEIKDILLTNLEKFYREAKEKYDKDENFAIRSRIYVVKLQSGDKYCRKIWSKLVYITMQQNQKIYNRLNITLTENDIMGESLYNNMLKEIVSDLKNKGIAVENNGAVVVFLDEFKNKKGEVMGVIIQKNDGAFLYTTTDIACAKYRYEVLHADRSLYYIDSRQSQHLKQAWAIARKANYVSNSMTLEHHMFGMVLGKNGKPFKTRSGNTIFLSDLLDEAINRAKNIINKKKPNIKKTDLLHLANVIGIGAIKYADLSKNRITDYTFDWDKMLSFEGNTAPYLQYAYTRITSIFKKANIIKSDLILPILLYSQYEISLATRLIQFEETIFIVAQEGIPHIMCSYLYDIAVLFSKFYENCPVLSVNNKEQKQSRLKLALLTQKTLKTGLNLLGIETIEKM</sequence>
<dbReference type="PANTHER" id="PTHR11956">
    <property type="entry name" value="ARGINYL-TRNA SYNTHETASE"/>
    <property type="match status" value="1"/>
</dbReference>
<dbReference type="PANTHER" id="PTHR11956:SF5">
    <property type="entry name" value="ARGININE--TRNA LIGASE, CYTOPLASMIC"/>
    <property type="match status" value="1"/>
</dbReference>
<keyword evidence="8 11" id="KW-0648">Protein biosynthesis</keyword>
<dbReference type="Gene3D" id="3.40.50.620">
    <property type="entry name" value="HUPs"/>
    <property type="match status" value="1"/>
</dbReference>
<dbReference type="SMART" id="SM01016">
    <property type="entry name" value="Arg_tRNA_synt_N"/>
    <property type="match status" value="1"/>
</dbReference>
<keyword evidence="7 11" id="KW-0067">ATP-binding</keyword>
<feature type="domain" description="DALR anticodon binding" evidence="13">
    <location>
        <begin position="459"/>
        <end position="575"/>
    </location>
</feature>
<dbReference type="SMART" id="SM00836">
    <property type="entry name" value="DALR_1"/>
    <property type="match status" value="1"/>
</dbReference>
<evidence type="ECO:0000256" key="3">
    <source>
        <dbReference type="ARBA" id="ARBA00011245"/>
    </source>
</evidence>
<comment type="subunit">
    <text evidence="3 11">Monomer.</text>
</comment>
<evidence type="ECO:0000313" key="16">
    <source>
        <dbReference type="Proteomes" id="UP000242301"/>
    </source>
</evidence>
<dbReference type="PRINTS" id="PR01038">
    <property type="entry name" value="TRNASYNTHARG"/>
</dbReference>
<dbReference type="FunFam" id="3.40.50.620:FF:000030">
    <property type="entry name" value="Arginine--tRNA ligase"/>
    <property type="match status" value="1"/>
</dbReference>
<evidence type="ECO:0000313" key="15">
    <source>
        <dbReference type="EMBL" id="CRK85665.1"/>
    </source>
</evidence>
<evidence type="ECO:0000256" key="10">
    <source>
        <dbReference type="ARBA" id="ARBA00049339"/>
    </source>
</evidence>
<evidence type="ECO:0000256" key="11">
    <source>
        <dbReference type="HAMAP-Rule" id="MF_00123"/>
    </source>
</evidence>
<organism evidence="15 16">
    <name type="scientific">Candidatus Providencia siddallii</name>
    <dbReference type="NCBI Taxonomy" id="1715285"/>
    <lineage>
        <taxon>Bacteria</taxon>
        <taxon>Pseudomonadati</taxon>
        <taxon>Pseudomonadota</taxon>
        <taxon>Gammaproteobacteria</taxon>
        <taxon>Enterobacterales</taxon>
        <taxon>Morganellaceae</taxon>
        <taxon>Providencia</taxon>
    </lineage>
</organism>
<dbReference type="CDD" id="cd07956">
    <property type="entry name" value="Anticodon_Ia_Arg"/>
    <property type="match status" value="1"/>
</dbReference>
<dbReference type="SUPFAM" id="SSF55190">
    <property type="entry name" value="Arginyl-tRNA synthetase (ArgRS), N-terminal 'additional' domain"/>
    <property type="match status" value="1"/>
</dbReference>
<gene>
    <name evidence="11 15" type="primary">argS</name>
    <name evidence="15" type="ORF">SOFFGTOCOR_0231</name>
</gene>
<evidence type="ECO:0000256" key="6">
    <source>
        <dbReference type="ARBA" id="ARBA00022741"/>
    </source>
</evidence>
<dbReference type="GO" id="GO:0006420">
    <property type="term" value="P:arginyl-tRNA aminoacylation"/>
    <property type="evidence" value="ECO:0007669"/>
    <property type="project" value="UniProtKB-UniRule"/>
</dbReference>
<dbReference type="Pfam" id="PF00750">
    <property type="entry name" value="tRNA-synt_1d"/>
    <property type="match status" value="1"/>
</dbReference>
<evidence type="ECO:0000256" key="9">
    <source>
        <dbReference type="ARBA" id="ARBA00023146"/>
    </source>
</evidence>
<dbReference type="STRING" id="1715285.SOFFGTOCOR_0231"/>
<dbReference type="GO" id="GO:0004814">
    <property type="term" value="F:arginine-tRNA ligase activity"/>
    <property type="evidence" value="ECO:0007669"/>
    <property type="project" value="UniProtKB-UniRule"/>
</dbReference>
<keyword evidence="16" id="KW-1185">Reference proteome</keyword>
<feature type="short sequence motif" description="'HIGH' region" evidence="11">
    <location>
        <begin position="121"/>
        <end position="131"/>
    </location>
</feature>
<evidence type="ECO:0000256" key="1">
    <source>
        <dbReference type="ARBA" id="ARBA00004496"/>
    </source>
</evidence>
<dbReference type="Pfam" id="PF05746">
    <property type="entry name" value="DALR_1"/>
    <property type="match status" value="1"/>
</dbReference>
<dbReference type="EMBL" id="CVRF01000002">
    <property type="protein sequence ID" value="CRK85665.1"/>
    <property type="molecule type" value="Genomic_DNA"/>
</dbReference>
<dbReference type="InterPro" id="IPR009080">
    <property type="entry name" value="tRNAsynth_Ia_anticodon-bd"/>
</dbReference>
<keyword evidence="5 11" id="KW-0436">Ligase</keyword>
<dbReference type="FunFam" id="1.10.730.10:FF:000006">
    <property type="entry name" value="Arginyl-tRNA synthetase 2, mitochondrial"/>
    <property type="match status" value="1"/>
</dbReference>
<evidence type="ECO:0000259" key="13">
    <source>
        <dbReference type="SMART" id="SM00836"/>
    </source>
</evidence>
<dbReference type="InterPro" id="IPR001278">
    <property type="entry name" value="Arg-tRNA-ligase"/>
</dbReference>
<evidence type="ECO:0000256" key="12">
    <source>
        <dbReference type="RuleBase" id="RU363038"/>
    </source>
</evidence>
<dbReference type="Pfam" id="PF03485">
    <property type="entry name" value="Arg_tRNA_synt_N"/>
    <property type="match status" value="1"/>
</dbReference>
<accession>A0A0M6W9K1</accession>
<dbReference type="InterPro" id="IPR005148">
    <property type="entry name" value="Arg-tRNA-synth_N"/>
</dbReference>
<dbReference type="InterPro" id="IPR036695">
    <property type="entry name" value="Arg-tRNA-synth_N_sf"/>
</dbReference>
<dbReference type="Proteomes" id="UP000242301">
    <property type="component" value="Unassembled WGS sequence"/>
</dbReference>
<dbReference type="SUPFAM" id="SSF52374">
    <property type="entry name" value="Nucleotidylyl transferase"/>
    <property type="match status" value="1"/>
</dbReference>
<reference evidence="16" key="1">
    <citation type="submission" date="2015-05" db="EMBL/GenBank/DDBJ databases">
        <authorList>
            <person name="Manzano-Marin A."/>
        </authorList>
    </citation>
    <scope>NUCLEOTIDE SEQUENCE [LARGE SCALE GENOMIC DNA]</scope>
    <source>
        <strain evidence="16">officinalis</strain>
    </source>
</reference>
<dbReference type="InterPro" id="IPR001412">
    <property type="entry name" value="aa-tRNA-synth_I_CS"/>
</dbReference>
<dbReference type="GO" id="GO:0005524">
    <property type="term" value="F:ATP binding"/>
    <property type="evidence" value="ECO:0007669"/>
    <property type="project" value="UniProtKB-UniRule"/>
</dbReference>
<evidence type="ECO:0000256" key="7">
    <source>
        <dbReference type="ARBA" id="ARBA00022840"/>
    </source>
</evidence>
<keyword evidence="4 11" id="KW-0963">Cytoplasm</keyword>
<evidence type="ECO:0000256" key="4">
    <source>
        <dbReference type="ARBA" id="ARBA00022490"/>
    </source>
</evidence>
<evidence type="ECO:0000256" key="8">
    <source>
        <dbReference type="ARBA" id="ARBA00022917"/>
    </source>
</evidence>